<dbReference type="eggNOG" id="ENOG50313HF">
    <property type="taxonomic scope" value="Bacteria"/>
</dbReference>
<dbReference type="RefSeq" id="WP_020949095.1">
    <property type="nucleotide sequence ID" value="NC_022041.1"/>
</dbReference>
<name>S5XVN5_PARAH</name>
<evidence type="ECO:0000313" key="2">
    <source>
        <dbReference type="Proteomes" id="UP000015480"/>
    </source>
</evidence>
<evidence type="ECO:0000313" key="1">
    <source>
        <dbReference type="EMBL" id="AGT07455.1"/>
    </source>
</evidence>
<gene>
    <name evidence="1" type="ORF">JCM7686_0346</name>
</gene>
<keyword evidence="2" id="KW-1185">Reference proteome</keyword>
<dbReference type="KEGG" id="pami:JCM7686_0346"/>
<protein>
    <submittedName>
        <fullName evidence="1">Uncharacterized protein</fullName>
    </submittedName>
</protein>
<dbReference type="PATRIC" id="fig|1367847.3.peg.284"/>
<dbReference type="EMBL" id="CP006650">
    <property type="protein sequence ID" value="AGT07455.1"/>
    <property type="molecule type" value="Genomic_DNA"/>
</dbReference>
<reference evidence="1 2" key="1">
    <citation type="journal article" date="2014" name="BMC Genomics">
        <title>Architecture and functions of a multipartite genome of the methylotrophic bacterium Paracoccus aminophilus JCM 7686, containing primary and secondary chromids.</title>
        <authorList>
            <person name="Dziewit L."/>
            <person name="Czarnecki J."/>
            <person name="Wibberg D."/>
            <person name="Radlinska M."/>
            <person name="Mrozek P."/>
            <person name="Szymczak M."/>
            <person name="Schluter A."/>
            <person name="Puhler A."/>
            <person name="Bartosik D."/>
        </authorList>
    </citation>
    <scope>NUCLEOTIDE SEQUENCE [LARGE SCALE GENOMIC DNA]</scope>
    <source>
        <strain evidence="1">JCM 7686</strain>
    </source>
</reference>
<dbReference type="OrthoDB" id="7778470at2"/>
<organism evidence="1 2">
    <name type="scientific">Paracoccus aminophilus JCM 7686</name>
    <dbReference type="NCBI Taxonomy" id="1367847"/>
    <lineage>
        <taxon>Bacteria</taxon>
        <taxon>Pseudomonadati</taxon>
        <taxon>Pseudomonadota</taxon>
        <taxon>Alphaproteobacteria</taxon>
        <taxon>Rhodobacterales</taxon>
        <taxon>Paracoccaceae</taxon>
        <taxon>Paracoccus</taxon>
    </lineage>
</organism>
<sequence length="129" mass="15045">MRLDQRALARLERLARLRSDIEMRRFSAFRTSVEAARGRISAREEELGALFRSDAPFSLAEARLTNAMTIDHLREIRREEEELRRILPRYETARQAALRAFGRAEVMGKIRQDLVTDERARKNDTDSSL</sequence>
<dbReference type="HOGENOM" id="CLU_1946701_0_0_5"/>
<dbReference type="STRING" id="1367847.JCM7686_0346"/>
<dbReference type="Proteomes" id="UP000015480">
    <property type="component" value="Chromosome"/>
</dbReference>
<proteinExistence type="predicted"/>
<accession>S5XVN5</accession>
<dbReference type="AlphaFoldDB" id="S5XVN5"/>